<reference evidence="2 3" key="1">
    <citation type="journal article" date="2014" name="PLoS Genet.">
        <title>Analysis of the Phlebiopsis gigantea genome, transcriptome and secretome provides insight into its pioneer colonization strategies of wood.</title>
        <authorList>
            <person name="Hori C."/>
            <person name="Ishida T."/>
            <person name="Igarashi K."/>
            <person name="Samejima M."/>
            <person name="Suzuki H."/>
            <person name="Master E."/>
            <person name="Ferreira P."/>
            <person name="Ruiz-Duenas F.J."/>
            <person name="Held B."/>
            <person name="Canessa P."/>
            <person name="Larrondo L.F."/>
            <person name="Schmoll M."/>
            <person name="Druzhinina I.S."/>
            <person name="Kubicek C.P."/>
            <person name="Gaskell J.A."/>
            <person name="Kersten P."/>
            <person name="St John F."/>
            <person name="Glasner J."/>
            <person name="Sabat G."/>
            <person name="Splinter BonDurant S."/>
            <person name="Syed K."/>
            <person name="Yadav J."/>
            <person name="Mgbeahuruike A.C."/>
            <person name="Kovalchuk A."/>
            <person name="Asiegbu F.O."/>
            <person name="Lackner G."/>
            <person name="Hoffmeister D."/>
            <person name="Rencoret J."/>
            <person name="Gutierrez A."/>
            <person name="Sun H."/>
            <person name="Lindquist E."/>
            <person name="Barry K."/>
            <person name="Riley R."/>
            <person name="Grigoriev I.V."/>
            <person name="Henrissat B."/>
            <person name="Kues U."/>
            <person name="Berka R.M."/>
            <person name="Martinez A.T."/>
            <person name="Covert S.F."/>
            <person name="Blanchette R.A."/>
            <person name="Cullen D."/>
        </authorList>
    </citation>
    <scope>NUCLEOTIDE SEQUENCE [LARGE SCALE GENOMIC DNA]</scope>
    <source>
        <strain evidence="2 3">11061_1 CR5-6</strain>
    </source>
</reference>
<dbReference type="Proteomes" id="UP000053257">
    <property type="component" value="Unassembled WGS sequence"/>
</dbReference>
<sequence length="85" mass="9626">MLHSVLWFVVSSLAAYFVYPPVQTLHTLQASWAVCKGYADIEIRLPCLRWQCPYAARYPYGQTPPPPPTTCVSHDPEVRSFSSIL</sequence>
<feature type="chain" id="PRO_5002169550" description="Secreted protein" evidence="1">
    <location>
        <begin position="25"/>
        <end position="85"/>
    </location>
</feature>
<dbReference type="AlphaFoldDB" id="A0A0C3S2R1"/>
<evidence type="ECO:0008006" key="4">
    <source>
        <dbReference type="Google" id="ProtNLM"/>
    </source>
</evidence>
<feature type="signal peptide" evidence="1">
    <location>
        <begin position="1"/>
        <end position="24"/>
    </location>
</feature>
<accession>A0A0C3S2R1</accession>
<keyword evidence="3" id="KW-1185">Reference proteome</keyword>
<name>A0A0C3S2R1_PHLG1</name>
<protein>
    <recommendedName>
        <fullName evidence="4">Secreted protein</fullName>
    </recommendedName>
</protein>
<proteinExistence type="predicted"/>
<keyword evidence="1" id="KW-0732">Signal</keyword>
<evidence type="ECO:0000256" key="1">
    <source>
        <dbReference type="SAM" id="SignalP"/>
    </source>
</evidence>
<evidence type="ECO:0000313" key="3">
    <source>
        <dbReference type="Proteomes" id="UP000053257"/>
    </source>
</evidence>
<organism evidence="2 3">
    <name type="scientific">Phlebiopsis gigantea (strain 11061_1 CR5-6)</name>
    <name type="common">White-rot fungus</name>
    <name type="synonym">Peniophora gigantea</name>
    <dbReference type="NCBI Taxonomy" id="745531"/>
    <lineage>
        <taxon>Eukaryota</taxon>
        <taxon>Fungi</taxon>
        <taxon>Dikarya</taxon>
        <taxon>Basidiomycota</taxon>
        <taxon>Agaricomycotina</taxon>
        <taxon>Agaricomycetes</taxon>
        <taxon>Polyporales</taxon>
        <taxon>Phanerochaetaceae</taxon>
        <taxon>Phlebiopsis</taxon>
    </lineage>
</organism>
<evidence type="ECO:0000313" key="2">
    <source>
        <dbReference type="EMBL" id="KIP09656.1"/>
    </source>
</evidence>
<gene>
    <name evidence="2" type="ORF">PHLGIDRAFT_307338</name>
</gene>
<dbReference type="EMBL" id="KN840463">
    <property type="protein sequence ID" value="KIP09656.1"/>
    <property type="molecule type" value="Genomic_DNA"/>
</dbReference>
<dbReference type="HOGENOM" id="CLU_2513416_0_0_1"/>